<proteinExistence type="inferred from homology"/>
<evidence type="ECO:0000313" key="3">
    <source>
        <dbReference type="Proteomes" id="UP000826271"/>
    </source>
</evidence>
<name>A0AAV6Y6R3_9LAMI</name>
<organism evidence="2 3">
    <name type="scientific">Buddleja alternifolia</name>
    <dbReference type="NCBI Taxonomy" id="168488"/>
    <lineage>
        <taxon>Eukaryota</taxon>
        <taxon>Viridiplantae</taxon>
        <taxon>Streptophyta</taxon>
        <taxon>Embryophyta</taxon>
        <taxon>Tracheophyta</taxon>
        <taxon>Spermatophyta</taxon>
        <taxon>Magnoliopsida</taxon>
        <taxon>eudicotyledons</taxon>
        <taxon>Gunneridae</taxon>
        <taxon>Pentapetalae</taxon>
        <taxon>asterids</taxon>
        <taxon>lamiids</taxon>
        <taxon>Lamiales</taxon>
        <taxon>Scrophulariaceae</taxon>
        <taxon>Buddlejeae</taxon>
        <taxon>Buddleja</taxon>
    </lineage>
</organism>
<comment type="similarity">
    <text evidence="1">Belongs to the LOR family.</text>
</comment>
<reference evidence="2" key="1">
    <citation type="submission" date="2019-10" db="EMBL/GenBank/DDBJ databases">
        <authorList>
            <person name="Zhang R."/>
            <person name="Pan Y."/>
            <person name="Wang J."/>
            <person name="Ma R."/>
            <person name="Yu S."/>
        </authorList>
    </citation>
    <scope>NUCLEOTIDE SEQUENCE</scope>
    <source>
        <strain evidence="2">LA-IB0</strain>
        <tissue evidence="2">Leaf</tissue>
    </source>
</reference>
<dbReference type="PANTHER" id="PTHR31087">
    <property type="match status" value="1"/>
</dbReference>
<dbReference type="InterPro" id="IPR007612">
    <property type="entry name" value="LOR"/>
</dbReference>
<dbReference type="InterPro" id="IPR038595">
    <property type="entry name" value="LOR_sf"/>
</dbReference>
<dbReference type="Gene3D" id="2.40.160.200">
    <property type="entry name" value="LURP1-related"/>
    <property type="match status" value="1"/>
</dbReference>
<dbReference type="InterPro" id="IPR025659">
    <property type="entry name" value="Tubby-like_C"/>
</dbReference>
<sequence>MAKVHPQVLASPTSSKQEVFTLWMKSLIFSSNGCVVFDSSGEIIYRVDNYDHKCSNQVYIMDATGKILFTIVKKNFSVLGMWEGYRSTDIDTSINDEKPRFRVRKILRIRMILRFFRGYSFYKVVIRLNENQRCEYIMENQRNLKSSCKIIDTFGELVAEVKRKITTSGVALGEDVLTMVVEPHIDHSLIMGLVVVLGLINHKL</sequence>
<dbReference type="Pfam" id="PF04525">
    <property type="entry name" value="LOR"/>
    <property type="match status" value="1"/>
</dbReference>
<protein>
    <submittedName>
        <fullName evidence="2">Uncharacterized protein</fullName>
    </submittedName>
</protein>
<evidence type="ECO:0000313" key="2">
    <source>
        <dbReference type="EMBL" id="KAG8388444.1"/>
    </source>
</evidence>
<comment type="caution">
    <text evidence="2">The sequence shown here is derived from an EMBL/GenBank/DDBJ whole genome shotgun (WGS) entry which is preliminary data.</text>
</comment>
<dbReference type="EMBL" id="WHWC01000002">
    <property type="protein sequence ID" value="KAG8388444.1"/>
    <property type="molecule type" value="Genomic_DNA"/>
</dbReference>
<accession>A0AAV6Y6R3</accession>
<evidence type="ECO:0000256" key="1">
    <source>
        <dbReference type="ARBA" id="ARBA00005437"/>
    </source>
</evidence>
<dbReference type="SUPFAM" id="SSF54518">
    <property type="entry name" value="Tubby C-terminal domain-like"/>
    <property type="match status" value="1"/>
</dbReference>
<keyword evidence="3" id="KW-1185">Reference proteome</keyword>
<dbReference type="PANTHER" id="PTHR31087:SF25">
    <property type="entry name" value="TRANSLATION INITIATION FACTOR 2B FAMILY PROTEIN, PUTATIVE, EXPRESSED-RELATED"/>
    <property type="match status" value="1"/>
</dbReference>
<dbReference type="AlphaFoldDB" id="A0AAV6Y6R3"/>
<dbReference type="Proteomes" id="UP000826271">
    <property type="component" value="Unassembled WGS sequence"/>
</dbReference>
<gene>
    <name evidence="2" type="ORF">BUALT_Bualt02G0126500</name>
</gene>